<organism evidence="1 2">
    <name type="scientific">Blattamonas nauphoetae</name>
    <dbReference type="NCBI Taxonomy" id="2049346"/>
    <lineage>
        <taxon>Eukaryota</taxon>
        <taxon>Metamonada</taxon>
        <taxon>Preaxostyla</taxon>
        <taxon>Oxymonadida</taxon>
        <taxon>Blattamonas</taxon>
    </lineage>
</organism>
<keyword evidence="2" id="KW-1185">Reference proteome</keyword>
<evidence type="ECO:0000313" key="1">
    <source>
        <dbReference type="EMBL" id="KAK2950555.1"/>
    </source>
</evidence>
<protein>
    <submittedName>
        <fullName evidence="1">Uncharacterized protein</fullName>
    </submittedName>
</protein>
<dbReference type="EMBL" id="JARBJD010000134">
    <property type="protein sequence ID" value="KAK2950555.1"/>
    <property type="molecule type" value="Genomic_DNA"/>
</dbReference>
<dbReference type="Proteomes" id="UP001281761">
    <property type="component" value="Unassembled WGS sequence"/>
</dbReference>
<comment type="caution">
    <text evidence="1">The sequence shown here is derived from an EMBL/GenBank/DDBJ whole genome shotgun (WGS) entry which is preliminary data.</text>
</comment>
<proteinExistence type="predicted"/>
<accession>A0ABQ9XGL0</accession>
<reference evidence="1 2" key="1">
    <citation type="journal article" date="2022" name="bioRxiv">
        <title>Genomics of Preaxostyla Flagellates Illuminates Evolutionary Transitions and the Path Towards Mitochondrial Loss.</title>
        <authorList>
            <person name="Novak L.V.F."/>
            <person name="Treitli S.C."/>
            <person name="Pyrih J."/>
            <person name="Halakuc P."/>
            <person name="Pipaliya S.V."/>
            <person name="Vacek V."/>
            <person name="Brzon O."/>
            <person name="Soukal P."/>
            <person name="Eme L."/>
            <person name="Dacks J.B."/>
            <person name="Karnkowska A."/>
            <person name="Elias M."/>
            <person name="Hampl V."/>
        </authorList>
    </citation>
    <scope>NUCLEOTIDE SEQUENCE [LARGE SCALE GENOMIC DNA]</scope>
    <source>
        <strain evidence="1">NAU3</strain>
        <tissue evidence="1">Gut</tissue>
    </source>
</reference>
<sequence length="301" mass="33630">MANFQSLATLVKEEFPFDDALVEKAVAFLKAISPYDRLFRADDLLFGLVPEHDDPVVGFVGALWPLVASSVHRIVESCATANTMKMLNCGVISGILNILQPHTVSLPLGEILLIDVVKMLSSPFSNTGRNPSCLNEADAAKYAQMNEILFERVIVPSDAFIRHLCSNRFFISGRESMRSLLNLFYHLTVMCAFHPSTCTFVVSLPIALTMTSLSSFLDSNFVTRFFNDFLLILREWRVAGPRHFGKGKTFIRALNSEGFGDELDRTLFTYKPDYLDNIPPHSACCAARLGTNTLETLPWYS</sequence>
<name>A0ABQ9XGL0_9EUKA</name>
<gene>
    <name evidence="1" type="ORF">BLNAU_14549</name>
</gene>
<evidence type="ECO:0000313" key="2">
    <source>
        <dbReference type="Proteomes" id="UP001281761"/>
    </source>
</evidence>